<dbReference type="InterPro" id="IPR021409">
    <property type="entry name" value="DUF3047"/>
</dbReference>
<sequence length="223" mass="24542">MTSARAWRRRMAGMMLMVTPLAVAQSLDFSAAEIAGWPTRSFEGETRYSLVTQSGRRVLQARASGQASAKYLEREIDLTQTPYLGWCWKVGGVYAGLDETTKSGDDYPARVYVAHKTGFLPWQVQAVNYVWSNGRPVGSQWANAFTERARLLALQSGTRKIGKWVAEVRDVREDFARLFGSRPEKVDGVAVMSDGDNAGGDATAWFSGLHFTASPEPPVCPGQ</sequence>
<name>A0A1M4Y8Z4_9GAMM</name>
<reference evidence="2 3" key="1">
    <citation type="submission" date="2016-11" db="EMBL/GenBank/DDBJ databases">
        <authorList>
            <person name="Jaros S."/>
            <person name="Januszkiewicz K."/>
            <person name="Wedrychowicz H."/>
        </authorList>
    </citation>
    <scope>NUCLEOTIDE SEQUENCE [LARGE SCALE GENOMIC DNA]</scope>
    <source>
        <strain evidence="2 3">DSM 19980</strain>
    </source>
</reference>
<evidence type="ECO:0000313" key="2">
    <source>
        <dbReference type="EMBL" id="SHF01962.1"/>
    </source>
</evidence>
<feature type="chain" id="PRO_5012160459" description="DUF3047 domain-containing protein" evidence="1">
    <location>
        <begin position="25"/>
        <end position="223"/>
    </location>
</feature>
<evidence type="ECO:0000256" key="1">
    <source>
        <dbReference type="SAM" id="SignalP"/>
    </source>
</evidence>
<evidence type="ECO:0008006" key="4">
    <source>
        <dbReference type="Google" id="ProtNLM"/>
    </source>
</evidence>
<keyword evidence="1" id="KW-0732">Signal</keyword>
<evidence type="ECO:0000313" key="3">
    <source>
        <dbReference type="Proteomes" id="UP000184346"/>
    </source>
</evidence>
<dbReference type="AlphaFoldDB" id="A0A1M4Y8Z4"/>
<dbReference type="OrthoDB" id="9775969at2"/>
<proteinExistence type="predicted"/>
<protein>
    <recommendedName>
        <fullName evidence="4">DUF3047 domain-containing protein</fullName>
    </recommendedName>
</protein>
<keyword evidence="3" id="KW-1185">Reference proteome</keyword>
<gene>
    <name evidence="2" type="ORF">SAMN02745148_01623</name>
</gene>
<organism evidence="2 3">
    <name type="scientific">Modicisalibacter ilicicola DSM 19980</name>
    <dbReference type="NCBI Taxonomy" id="1121942"/>
    <lineage>
        <taxon>Bacteria</taxon>
        <taxon>Pseudomonadati</taxon>
        <taxon>Pseudomonadota</taxon>
        <taxon>Gammaproteobacteria</taxon>
        <taxon>Oceanospirillales</taxon>
        <taxon>Halomonadaceae</taxon>
        <taxon>Modicisalibacter</taxon>
    </lineage>
</organism>
<dbReference type="RefSeq" id="WP_072821580.1">
    <property type="nucleotide sequence ID" value="NZ_FQUJ01000006.1"/>
</dbReference>
<feature type="signal peptide" evidence="1">
    <location>
        <begin position="1"/>
        <end position="24"/>
    </location>
</feature>
<dbReference type="STRING" id="1121942.SAMN02745148_01623"/>
<dbReference type="Pfam" id="PF11249">
    <property type="entry name" value="DUF3047"/>
    <property type="match status" value="1"/>
</dbReference>
<dbReference type="EMBL" id="FQUJ01000006">
    <property type="protein sequence ID" value="SHF01962.1"/>
    <property type="molecule type" value="Genomic_DNA"/>
</dbReference>
<accession>A0A1M4Y8Z4</accession>
<dbReference type="Proteomes" id="UP000184346">
    <property type="component" value="Unassembled WGS sequence"/>
</dbReference>